<dbReference type="EMBL" id="CM037016">
    <property type="protein sequence ID" value="KAH7678527.1"/>
    <property type="molecule type" value="Genomic_DNA"/>
</dbReference>
<organism evidence="1 2">
    <name type="scientific">Dioscorea alata</name>
    <name type="common">Purple yam</name>
    <dbReference type="NCBI Taxonomy" id="55571"/>
    <lineage>
        <taxon>Eukaryota</taxon>
        <taxon>Viridiplantae</taxon>
        <taxon>Streptophyta</taxon>
        <taxon>Embryophyta</taxon>
        <taxon>Tracheophyta</taxon>
        <taxon>Spermatophyta</taxon>
        <taxon>Magnoliopsida</taxon>
        <taxon>Liliopsida</taxon>
        <taxon>Dioscoreales</taxon>
        <taxon>Dioscoreaceae</taxon>
        <taxon>Dioscorea</taxon>
    </lineage>
</organism>
<name>A0ACB7VUI0_DIOAL</name>
<accession>A0ACB7VUI0</accession>
<proteinExistence type="predicted"/>
<keyword evidence="2" id="KW-1185">Reference proteome</keyword>
<comment type="caution">
    <text evidence="1">The sequence shown here is derived from an EMBL/GenBank/DDBJ whole genome shotgun (WGS) entry which is preliminary data.</text>
</comment>
<evidence type="ECO:0000313" key="2">
    <source>
        <dbReference type="Proteomes" id="UP000827976"/>
    </source>
</evidence>
<reference evidence="2" key="1">
    <citation type="journal article" date="2022" name="Nat. Commun.">
        <title>Chromosome evolution and the genetic basis of agronomically important traits in greater yam.</title>
        <authorList>
            <person name="Bredeson J.V."/>
            <person name="Lyons J.B."/>
            <person name="Oniyinde I.O."/>
            <person name="Okereke N.R."/>
            <person name="Kolade O."/>
            <person name="Nnabue I."/>
            <person name="Nwadili C.O."/>
            <person name="Hribova E."/>
            <person name="Parker M."/>
            <person name="Nwogha J."/>
            <person name="Shu S."/>
            <person name="Carlson J."/>
            <person name="Kariba R."/>
            <person name="Muthemba S."/>
            <person name="Knop K."/>
            <person name="Barton G.J."/>
            <person name="Sherwood A.V."/>
            <person name="Lopez-Montes A."/>
            <person name="Asiedu R."/>
            <person name="Jamnadass R."/>
            <person name="Muchugi A."/>
            <person name="Goodstein D."/>
            <person name="Egesi C.N."/>
            <person name="Featherston J."/>
            <person name="Asfaw A."/>
            <person name="Simpson G.G."/>
            <person name="Dolezel J."/>
            <person name="Hendre P.S."/>
            <person name="Van Deynze A."/>
            <person name="Kumar P.L."/>
            <person name="Obidiegwu J.E."/>
            <person name="Bhattacharjee R."/>
            <person name="Rokhsar D.S."/>
        </authorList>
    </citation>
    <scope>NUCLEOTIDE SEQUENCE [LARGE SCALE GENOMIC DNA]</scope>
    <source>
        <strain evidence="2">cv. TDa95/00328</strain>
    </source>
</reference>
<evidence type="ECO:0000313" key="1">
    <source>
        <dbReference type="EMBL" id="KAH7678527.1"/>
    </source>
</evidence>
<keyword evidence="1" id="KW-0808">Transferase</keyword>
<protein>
    <submittedName>
        <fullName evidence="1">Type I phosphodiesterase/nucleotide pyrophosphatase/phosphate transferase protein</fullName>
    </submittedName>
</protein>
<gene>
    <name evidence="1" type="ORF">IHE45_06G002000</name>
</gene>
<dbReference type="Proteomes" id="UP000827976">
    <property type="component" value="Chromosome 6"/>
</dbReference>
<sequence>MAEEKWRMIRPFFVILALHCLAVFLYTRGFLLTRTELSSFSRCSDDHPCSPPLNSTTHSDPFQRPDRDHDQWCWTRPAVDRIVIIVLDALRYDFLSPSTFFEEKKPWMDKLTVLQRLAAKEPLSARIFKAIADPPTTSLQRLKGLTTGGLPTFIDVGNSFGAPAIVEDNLIHQMAQNGKRVLMMGDDTWLQLFPNHFKTAYPYPSFNVKDLDTVDNGVVKHLFPSLYQDDWDVLIAHFLGVDHAGHIFGVDSMPMVQKLEQYNTILERVVEVLKNQSGPGGLHENTLLIVMGDHGQTLNGDHGGGTAEEVETSLFAMSLRSPPPSVSSILDRSTCKLDLEGEMICTSSMQQLDFATTLAALLGIPFPFGSIGRVNPELYALSGGTWDGHWTKNRNQECCSDLEEWMQTYTNVLCINSWQVNRYIDMYTSTAVIGLPSEDLRHLRELYTQAQTNLQSSISSTCSESTLQRQIDAYSDYLGSVAKLARSAWTEFNLILMFAGLCVMILSIFVQILFILRVNNLLELNYLVSGITSSPFRLASALALVVIRAASFLSNSYILEEGRVGCFLLGTTGILNLWSSIRRGKLAIEEPAFLFLIIIMRFGIMIGQSKKNVGSTSMDAHFLISLDEGYTVWLILSEILPILVLSSFAFLLYRWISKSSTWRGLKYFFLVEAVASYMLLIFHWMSESNFLAIPMALQDMGKNFAPRVIYAIGFGLLTLIMLCKNLNQKEQPSSPAEQTTTATVAMICAWSPTVLILLGSQGPPVALIYLFGAWCIVRSQRGVQMEAQSQKEVLVNDPISITQWSLLGVCLFFYTGHWCTFDGLRYGAAFVGFDEFNIVRQGLLLAIDTFGVLHIIPVMSLPLLVTLKHCYSKHSQVKAVLFLVLTQLFLSYGLITAVTTTFTIVCVTIQRRHLMVWGLFAPKYVFEVLGLLLTDVLICLASLCYY</sequence>